<dbReference type="Gene3D" id="2.40.50.140">
    <property type="entry name" value="Nucleic acid-binding proteins"/>
    <property type="match status" value="1"/>
</dbReference>
<dbReference type="PANTHER" id="PTHR45674:SF4">
    <property type="entry name" value="DNA LIGASE 1"/>
    <property type="match status" value="1"/>
</dbReference>
<evidence type="ECO:0000313" key="5">
    <source>
        <dbReference type="EMBL" id="UYV95987.1"/>
    </source>
</evidence>
<comment type="catalytic activity">
    <reaction evidence="3">
        <text>ATP + (deoxyribonucleotide)n-3'-hydroxyl + 5'-phospho-(deoxyribonucleotide)m = (deoxyribonucleotide)n+m + AMP + diphosphate.</text>
        <dbReference type="EC" id="6.5.1.1"/>
    </reaction>
</comment>
<protein>
    <submittedName>
        <fullName evidence="5">ATP-dependent DNA ligase</fullName>
    </submittedName>
</protein>
<proteinExistence type="inferred from homology"/>
<evidence type="ECO:0000256" key="2">
    <source>
        <dbReference type="ARBA" id="ARBA00022598"/>
    </source>
</evidence>
<dbReference type="InterPro" id="IPR012340">
    <property type="entry name" value="NA-bd_OB-fold"/>
</dbReference>
<dbReference type="PROSITE" id="PS00333">
    <property type="entry name" value="DNA_LIGASE_A2"/>
    <property type="match status" value="1"/>
</dbReference>
<dbReference type="RefSeq" id="WP_069695003.1">
    <property type="nucleotide sequence ID" value="NZ_CP043010.1"/>
</dbReference>
<evidence type="ECO:0000256" key="1">
    <source>
        <dbReference type="ARBA" id="ARBA00007572"/>
    </source>
</evidence>
<dbReference type="Gene3D" id="3.30.470.30">
    <property type="entry name" value="DNA ligase/mRNA capping enzyme"/>
    <property type="match status" value="1"/>
</dbReference>
<dbReference type="Pfam" id="PF01068">
    <property type="entry name" value="DNA_ligase_A_M"/>
    <property type="match status" value="1"/>
</dbReference>
<dbReference type="AlphaFoldDB" id="A0AAX3EED6"/>
<dbReference type="InterPro" id="IPR050191">
    <property type="entry name" value="ATP-dep_DNA_ligase"/>
</dbReference>
<dbReference type="CDD" id="cd07905">
    <property type="entry name" value="Adenylation_DNA_ligase_LigC"/>
    <property type="match status" value="1"/>
</dbReference>
<reference evidence="5" key="1">
    <citation type="submission" date="2022-07" db="EMBL/GenBank/DDBJ databases">
        <authorList>
            <person name="Wu T."/>
        </authorList>
    </citation>
    <scope>NUCLEOTIDE SEQUENCE</scope>
    <source>
        <strain evidence="5">SD-1</strain>
    </source>
</reference>
<evidence type="ECO:0000313" key="6">
    <source>
        <dbReference type="Proteomes" id="UP001163293"/>
    </source>
</evidence>
<feature type="domain" description="ATP-dependent DNA ligase family profile" evidence="4">
    <location>
        <begin position="17"/>
        <end position="206"/>
    </location>
</feature>
<name>A0AAX3EED6_PAEUR</name>
<keyword evidence="2 5" id="KW-0436">Ligase</keyword>
<dbReference type="EMBL" id="CP101185">
    <property type="protein sequence ID" value="UYV95987.1"/>
    <property type="molecule type" value="Genomic_DNA"/>
</dbReference>
<sequence length="335" mass="36607">MFEGLPAALHPPLDLALAKAVESIPRGDVLSGSSVFEMKFDGFRAGCLVGSDGAWLYSRQGKDLSRYFPDVLNSVREQIPPGVVVDGEVVAWSGGRLNFEALQMRLVSSRAALPELIRKSPASLVVFDVLAVAGQDTRGLQFRDRRALLEELARGWVPPLHLSPATHDRALAATWFDEMTATGVEGIVIKGEGQTYEPRRIWLKVKSRNALDVVLAAVIGPMEQPRAAVVGLPVDGRLRIVGRSAPLTARAGRDLATYLRPPRGKHPWPQEISDRVLDRFTKESGPVSLTLVEPLVVEVSADVAWSGRAFRHSVRLTRVRPELPPVEVTLPEGFA</sequence>
<dbReference type="InterPro" id="IPR016059">
    <property type="entry name" value="DNA_ligase_ATP-dep_CS"/>
</dbReference>
<comment type="similarity">
    <text evidence="1">Belongs to the ATP-dependent DNA ligase family.</text>
</comment>
<dbReference type="InterPro" id="IPR012310">
    <property type="entry name" value="DNA_ligase_ATP-dep_cent"/>
</dbReference>
<gene>
    <name evidence="5" type="ORF">NL394_12940</name>
</gene>
<dbReference type="GO" id="GO:0006281">
    <property type="term" value="P:DNA repair"/>
    <property type="evidence" value="ECO:0007669"/>
    <property type="project" value="InterPro"/>
</dbReference>
<dbReference type="PANTHER" id="PTHR45674">
    <property type="entry name" value="DNA LIGASE 1/3 FAMILY MEMBER"/>
    <property type="match status" value="1"/>
</dbReference>
<accession>A0AAX3EED6</accession>
<dbReference type="InterPro" id="IPR044119">
    <property type="entry name" value="Adenylation_LigC-like"/>
</dbReference>
<dbReference type="GO" id="GO:0005524">
    <property type="term" value="F:ATP binding"/>
    <property type="evidence" value="ECO:0007669"/>
    <property type="project" value="InterPro"/>
</dbReference>
<dbReference type="GO" id="GO:0006310">
    <property type="term" value="P:DNA recombination"/>
    <property type="evidence" value="ECO:0007669"/>
    <property type="project" value="InterPro"/>
</dbReference>
<evidence type="ECO:0000256" key="3">
    <source>
        <dbReference type="ARBA" id="ARBA00034003"/>
    </source>
</evidence>
<dbReference type="GO" id="GO:0003910">
    <property type="term" value="F:DNA ligase (ATP) activity"/>
    <property type="evidence" value="ECO:0007669"/>
    <property type="project" value="UniProtKB-EC"/>
</dbReference>
<evidence type="ECO:0000259" key="4">
    <source>
        <dbReference type="Pfam" id="PF01068"/>
    </source>
</evidence>
<dbReference type="Proteomes" id="UP001163293">
    <property type="component" value="Chromosome"/>
</dbReference>
<keyword evidence="6" id="KW-1185">Reference proteome</keyword>
<dbReference type="SUPFAM" id="SSF56091">
    <property type="entry name" value="DNA ligase/mRNA capping enzyme, catalytic domain"/>
    <property type="match status" value="1"/>
</dbReference>
<organism evidence="5 6">
    <name type="scientific">Paenarthrobacter ureafaciens</name>
    <dbReference type="NCBI Taxonomy" id="37931"/>
    <lineage>
        <taxon>Bacteria</taxon>
        <taxon>Bacillati</taxon>
        <taxon>Actinomycetota</taxon>
        <taxon>Actinomycetes</taxon>
        <taxon>Micrococcales</taxon>
        <taxon>Micrococcaceae</taxon>
        <taxon>Paenarthrobacter</taxon>
    </lineage>
</organism>